<dbReference type="CDD" id="cd07822">
    <property type="entry name" value="SRPBCC_4"/>
    <property type="match status" value="1"/>
</dbReference>
<organism evidence="1 2">
    <name type="scientific">Drouetiella hepatica Uher 2000/2452</name>
    <dbReference type="NCBI Taxonomy" id="904376"/>
    <lineage>
        <taxon>Bacteria</taxon>
        <taxon>Bacillati</taxon>
        <taxon>Cyanobacteriota</taxon>
        <taxon>Cyanophyceae</taxon>
        <taxon>Oculatellales</taxon>
        <taxon>Oculatellaceae</taxon>
        <taxon>Drouetiella</taxon>
    </lineage>
</organism>
<protein>
    <submittedName>
        <fullName evidence="1">SRPBCC domain-containing protein</fullName>
    </submittedName>
</protein>
<accession>A0A951Q8P6</accession>
<dbReference type="EMBL" id="JAHHHD010000007">
    <property type="protein sequence ID" value="MBW4658797.1"/>
    <property type="molecule type" value="Genomic_DNA"/>
</dbReference>
<name>A0A951Q8P6_9CYAN</name>
<proteinExistence type="predicted"/>
<dbReference type="Gene3D" id="3.30.530.20">
    <property type="match status" value="1"/>
</dbReference>
<evidence type="ECO:0000313" key="2">
    <source>
        <dbReference type="Proteomes" id="UP000757435"/>
    </source>
</evidence>
<dbReference type="PANTHER" id="PTHR36166">
    <property type="entry name" value="CHROMOSOME 9, WHOLE GENOME SHOTGUN SEQUENCE"/>
    <property type="match status" value="1"/>
</dbReference>
<dbReference type="InterPro" id="IPR023393">
    <property type="entry name" value="START-like_dom_sf"/>
</dbReference>
<evidence type="ECO:0000313" key="1">
    <source>
        <dbReference type="EMBL" id="MBW4658797.1"/>
    </source>
</evidence>
<dbReference type="PANTHER" id="PTHR36166:SF1">
    <property type="entry name" value="SRPBCC DOMAIN-CONTAINING PROTEIN"/>
    <property type="match status" value="1"/>
</dbReference>
<dbReference type="AlphaFoldDB" id="A0A951Q8P6"/>
<reference evidence="1" key="1">
    <citation type="submission" date="2021-05" db="EMBL/GenBank/DDBJ databases">
        <authorList>
            <person name="Pietrasiak N."/>
            <person name="Ward R."/>
            <person name="Stajich J.E."/>
            <person name="Kurbessoian T."/>
        </authorList>
    </citation>
    <scope>NUCLEOTIDE SEQUENCE</scope>
    <source>
        <strain evidence="1">UHER 2000/2452</strain>
    </source>
</reference>
<comment type="caution">
    <text evidence="1">The sequence shown here is derived from an EMBL/GenBank/DDBJ whole genome shotgun (WGS) entry which is preliminary data.</text>
</comment>
<gene>
    <name evidence="1" type="ORF">KME15_08985</name>
</gene>
<reference evidence="1" key="2">
    <citation type="journal article" date="2022" name="Microbiol. Resour. Announc.">
        <title>Metagenome Sequencing to Explore Phylogenomics of Terrestrial Cyanobacteria.</title>
        <authorList>
            <person name="Ward R.D."/>
            <person name="Stajich J.E."/>
            <person name="Johansen J.R."/>
            <person name="Huntemann M."/>
            <person name="Clum A."/>
            <person name="Foster B."/>
            <person name="Foster B."/>
            <person name="Roux S."/>
            <person name="Palaniappan K."/>
            <person name="Varghese N."/>
            <person name="Mukherjee S."/>
            <person name="Reddy T.B.K."/>
            <person name="Daum C."/>
            <person name="Copeland A."/>
            <person name="Chen I.A."/>
            <person name="Ivanova N.N."/>
            <person name="Kyrpides N.C."/>
            <person name="Shapiro N."/>
            <person name="Eloe-Fadrosh E.A."/>
            <person name="Pietrasiak N."/>
        </authorList>
    </citation>
    <scope>NUCLEOTIDE SEQUENCE</scope>
    <source>
        <strain evidence="1">UHER 2000/2452</strain>
    </source>
</reference>
<dbReference type="SUPFAM" id="SSF55961">
    <property type="entry name" value="Bet v1-like"/>
    <property type="match status" value="1"/>
</dbReference>
<sequence length="145" mass="17372">MPSLYAEIEISAPKSVIWQALVCKENWLKWNTFLYDRDPSKPFVEGQVVHLSLRRLQEESETEFEPRITLLQPEICLRWSYSAPGLRSQHVFELQEISKDRTQYLHQAYFSGIITRLFLPFLRQDEQQGMRRMARELKQHIEGYR</sequence>
<dbReference type="Proteomes" id="UP000757435">
    <property type="component" value="Unassembled WGS sequence"/>
</dbReference>